<dbReference type="Proteomes" id="UP000193920">
    <property type="component" value="Unassembled WGS sequence"/>
</dbReference>
<keyword evidence="1" id="KW-1133">Transmembrane helix</keyword>
<feature type="transmembrane region" description="Helical" evidence="1">
    <location>
        <begin position="62"/>
        <end position="79"/>
    </location>
</feature>
<name>A0A1Y2D963_9FUNG</name>
<gene>
    <name evidence="2" type="ORF">LY90DRAFT_507011</name>
</gene>
<evidence type="ECO:0000313" key="2">
    <source>
        <dbReference type="EMBL" id="ORY55802.1"/>
    </source>
</evidence>
<protein>
    <submittedName>
        <fullName evidence="2">Uncharacterized protein</fullName>
    </submittedName>
</protein>
<sequence>MKLKYSINKKEYYDYIDMNKVYSLHINNYNLNRNCIESINSLYDICYLYVILCLILEPRANLTVLLYIIQILKIIVTIFKVKKRITSLVIMYLIKIMLKIYYEFQDLILIYLSLNLFYL</sequence>
<accession>A0A1Y2D963</accession>
<comment type="caution">
    <text evidence="2">The sequence shown here is derived from an EMBL/GenBank/DDBJ whole genome shotgun (WGS) entry which is preliminary data.</text>
</comment>
<evidence type="ECO:0000313" key="3">
    <source>
        <dbReference type="Proteomes" id="UP000193920"/>
    </source>
</evidence>
<dbReference type="EMBL" id="MCOG01000076">
    <property type="protein sequence ID" value="ORY55802.1"/>
    <property type="molecule type" value="Genomic_DNA"/>
</dbReference>
<organism evidence="2 3">
    <name type="scientific">Neocallimastix californiae</name>
    <dbReference type="NCBI Taxonomy" id="1754190"/>
    <lineage>
        <taxon>Eukaryota</taxon>
        <taxon>Fungi</taxon>
        <taxon>Fungi incertae sedis</taxon>
        <taxon>Chytridiomycota</taxon>
        <taxon>Chytridiomycota incertae sedis</taxon>
        <taxon>Neocallimastigomycetes</taxon>
        <taxon>Neocallimastigales</taxon>
        <taxon>Neocallimastigaceae</taxon>
        <taxon>Neocallimastix</taxon>
    </lineage>
</organism>
<keyword evidence="1" id="KW-0472">Membrane</keyword>
<dbReference type="AlphaFoldDB" id="A0A1Y2D963"/>
<feature type="transmembrane region" description="Helical" evidence="1">
    <location>
        <begin position="39"/>
        <end position="56"/>
    </location>
</feature>
<keyword evidence="3" id="KW-1185">Reference proteome</keyword>
<evidence type="ECO:0000256" key="1">
    <source>
        <dbReference type="SAM" id="Phobius"/>
    </source>
</evidence>
<keyword evidence="1" id="KW-0812">Transmembrane</keyword>
<reference evidence="2 3" key="1">
    <citation type="submission" date="2016-08" db="EMBL/GenBank/DDBJ databases">
        <title>A Parts List for Fungal Cellulosomes Revealed by Comparative Genomics.</title>
        <authorList>
            <consortium name="DOE Joint Genome Institute"/>
            <person name="Haitjema C.H."/>
            <person name="Gilmore S.P."/>
            <person name="Henske J.K."/>
            <person name="Solomon K.V."/>
            <person name="De Groot R."/>
            <person name="Kuo A."/>
            <person name="Mondo S.J."/>
            <person name="Salamov A.A."/>
            <person name="Labutti K."/>
            <person name="Zhao Z."/>
            <person name="Chiniquy J."/>
            <person name="Barry K."/>
            <person name="Brewer H.M."/>
            <person name="Purvine S.O."/>
            <person name="Wright A.T."/>
            <person name="Boxma B."/>
            <person name="Van Alen T."/>
            <person name="Hackstein J.H."/>
            <person name="Baker S.E."/>
            <person name="Grigoriev I.V."/>
            <person name="O'Malley M.A."/>
        </authorList>
    </citation>
    <scope>NUCLEOTIDE SEQUENCE [LARGE SCALE GENOMIC DNA]</scope>
    <source>
        <strain evidence="2 3">G1</strain>
    </source>
</reference>
<proteinExistence type="predicted"/>